<dbReference type="PANTHER" id="PTHR48200">
    <property type="entry name" value="PROTEIN, PUTATIVE-RELATED"/>
    <property type="match status" value="1"/>
</dbReference>
<reference evidence="2 3" key="1">
    <citation type="journal article" date="2019" name="Genome Biol. Evol.">
        <title>Insights into the evolution of the New World diploid cottons (Gossypium, subgenus Houzingenia) based on genome sequencing.</title>
        <authorList>
            <person name="Grover C.E."/>
            <person name="Arick M.A. 2nd"/>
            <person name="Thrash A."/>
            <person name="Conover J.L."/>
            <person name="Sanders W.S."/>
            <person name="Peterson D.G."/>
            <person name="Frelichowski J.E."/>
            <person name="Scheffler J.A."/>
            <person name="Scheffler B.E."/>
            <person name="Wendel J.F."/>
        </authorList>
    </citation>
    <scope>NUCLEOTIDE SEQUENCE [LARGE SCALE GENOMIC DNA]</scope>
    <source>
        <strain evidence="2">8</strain>
        <tissue evidence="2">Leaf</tissue>
    </source>
</reference>
<dbReference type="AlphaFoldDB" id="A0A7J9FJ44"/>
<proteinExistence type="predicted"/>
<dbReference type="InterPro" id="IPR056647">
    <property type="entry name" value="DUF7745"/>
</dbReference>
<dbReference type="Proteomes" id="UP000593568">
    <property type="component" value="Unassembled WGS sequence"/>
</dbReference>
<dbReference type="Pfam" id="PF24924">
    <property type="entry name" value="DUF7745"/>
    <property type="match status" value="1"/>
</dbReference>
<evidence type="ECO:0000313" key="3">
    <source>
        <dbReference type="Proteomes" id="UP000593568"/>
    </source>
</evidence>
<protein>
    <recommendedName>
        <fullName evidence="1">DUF7745 domain-containing protein</fullName>
    </recommendedName>
</protein>
<evidence type="ECO:0000313" key="2">
    <source>
        <dbReference type="EMBL" id="MBA0785326.1"/>
    </source>
</evidence>
<accession>A0A7J9FJ44</accession>
<dbReference type="EMBL" id="JABEZW010218427">
    <property type="protein sequence ID" value="MBA0785326.1"/>
    <property type="molecule type" value="Genomic_DNA"/>
</dbReference>
<evidence type="ECO:0000259" key="1">
    <source>
        <dbReference type="Pfam" id="PF24924"/>
    </source>
</evidence>
<sequence>MLDIKVNKHLFRALAKFSNLAYSCFTFGGGDLVPTAEEYMALLRCSKIQADRVYSRAVNVPTFLKKLISITGMTHPDTKNKVDVFALSVYRLVVFPKALGHIDEAVTNLFDLLDKRVTPVPVFSENYSPLKEIVAIPRRDDISEEKWMVILQDLQEEDIE</sequence>
<dbReference type="PANTHER" id="PTHR48200:SF1">
    <property type="entry name" value="AMINOTRANSFERASE-LIKE PLANT MOBILE DOMAIN-CONTAINING PROTEIN"/>
    <property type="match status" value="1"/>
</dbReference>
<comment type="caution">
    <text evidence="2">The sequence shown here is derived from an EMBL/GenBank/DDBJ whole genome shotgun (WGS) entry which is preliminary data.</text>
</comment>
<name>A0A7J9FJ44_9ROSI</name>
<keyword evidence="3" id="KW-1185">Reference proteome</keyword>
<feature type="domain" description="DUF7745" evidence="1">
    <location>
        <begin position="1"/>
        <end position="79"/>
    </location>
</feature>
<gene>
    <name evidence="2" type="ORF">Gotri_026162</name>
</gene>
<organism evidence="2 3">
    <name type="scientific">Gossypium trilobum</name>
    <dbReference type="NCBI Taxonomy" id="34281"/>
    <lineage>
        <taxon>Eukaryota</taxon>
        <taxon>Viridiplantae</taxon>
        <taxon>Streptophyta</taxon>
        <taxon>Embryophyta</taxon>
        <taxon>Tracheophyta</taxon>
        <taxon>Spermatophyta</taxon>
        <taxon>Magnoliopsida</taxon>
        <taxon>eudicotyledons</taxon>
        <taxon>Gunneridae</taxon>
        <taxon>Pentapetalae</taxon>
        <taxon>rosids</taxon>
        <taxon>malvids</taxon>
        <taxon>Malvales</taxon>
        <taxon>Malvaceae</taxon>
        <taxon>Malvoideae</taxon>
        <taxon>Gossypium</taxon>
    </lineage>
</organism>